<sequence length="192" mass="22120">TDQFEFELINNESPSSPSSPTNNPRKAQIKYIQNCAPVRDYLNELDDGSNEYKVCKQAFGNQTAISTINRHFEAFYPSEYAIIKQPSAMKGKFTSYWAHLNESSTISGLLDLCNKLSTFDIYERDQAINKLHELHKKYKLTEENNSLPPPTTTKATRILFRNLNHSHRADLNQCKIDKYLAEIETEAEPLLW</sequence>
<dbReference type="EMBL" id="CAJVPZ010021032">
    <property type="protein sequence ID" value="CAG8704206.1"/>
    <property type="molecule type" value="Genomic_DNA"/>
</dbReference>
<organism evidence="1 2">
    <name type="scientific">Racocetra fulgida</name>
    <dbReference type="NCBI Taxonomy" id="60492"/>
    <lineage>
        <taxon>Eukaryota</taxon>
        <taxon>Fungi</taxon>
        <taxon>Fungi incertae sedis</taxon>
        <taxon>Mucoromycota</taxon>
        <taxon>Glomeromycotina</taxon>
        <taxon>Glomeromycetes</taxon>
        <taxon>Diversisporales</taxon>
        <taxon>Gigasporaceae</taxon>
        <taxon>Racocetra</taxon>
    </lineage>
</organism>
<evidence type="ECO:0000313" key="1">
    <source>
        <dbReference type="EMBL" id="CAG8704206.1"/>
    </source>
</evidence>
<keyword evidence="2" id="KW-1185">Reference proteome</keyword>
<dbReference type="OrthoDB" id="2448202at2759"/>
<protein>
    <submittedName>
        <fullName evidence="1">18118_t:CDS:1</fullName>
    </submittedName>
</protein>
<dbReference type="Proteomes" id="UP000789396">
    <property type="component" value="Unassembled WGS sequence"/>
</dbReference>
<evidence type="ECO:0000313" key="2">
    <source>
        <dbReference type="Proteomes" id="UP000789396"/>
    </source>
</evidence>
<gene>
    <name evidence="1" type="ORF">RFULGI_LOCUS10535</name>
</gene>
<name>A0A9N9N5P4_9GLOM</name>
<dbReference type="AlphaFoldDB" id="A0A9N9N5P4"/>
<feature type="non-terminal residue" evidence="1">
    <location>
        <position position="192"/>
    </location>
</feature>
<accession>A0A9N9N5P4</accession>
<proteinExistence type="predicted"/>
<comment type="caution">
    <text evidence="1">The sequence shown here is derived from an EMBL/GenBank/DDBJ whole genome shotgun (WGS) entry which is preliminary data.</text>
</comment>
<reference evidence="1" key="1">
    <citation type="submission" date="2021-06" db="EMBL/GenBank/DDBJ databases">
        <authorList>
            <person name="Kallberg Y."/>
            <person name="Tangrot J."/>
            <person name="Rosling A."/>
        </authorList>
    </citation>
    <scope>NUCLEOTIDE SEQUENCE</scope>
    <source>
        <strain evidence="1">IN212</strain>
    </source>
</reference>